<dbReference type="EMBL" id="JACBZM010000001">
    <property type="protein sequence ID" value="NYI46736.1"/>
    <property type="molecule type" value="Genomic_DNA"/>
</dbReference>
<dbReference type="Proteomes" id="UP000562045">
    <property type="component" value="Unassembled WGS sequence"/>
</dbReference>
<evidence type="ECO:0000313" key="2">
    <source>
        <dbReference type="EMBL" id="NYI46736.1"/>
    </source>
</evidence>
<name>A0A7Y9ZNC0_9ACTN</name>
<accession>A0A7Y9ZNC0</accession>
<protein>
    <submittedName>
        <fullName evidence="2">Uncharacterized protein</fullName>
    </submittedName>
</protein>
<evidence type="ECO:0000256" key="1">
    <source>
        <dbReference type="SAM" id="SignalP"/>
    </source>
</evidence>
<sequence length="198" mass="20949">MSVPARLLALLALVGCLLAPAAAATSSTTATSAGPHRTRVVVRVANCEGCQVFLQQGLRDRWWSSRAHRVRDGRAVFDIRSGHTRGMSVGITGTWEASSPHPSGFQSIVTLRHRGIAAGERVSRAVAQGKAHGSACFPGTTADHLVLRVEARKVRIPGNGGPALSTLAWASPQTRTMAGTQQRLFHGIQGAQDVVPCF</sequence>
<feature type="chain" id="PRO_5031270431" evidence="1">
    <location>
        <begin position="24"/>
        <end position="198"/>
    </location>
</feature>
<feature type="signal peptide" evidence="1">
    <location>
        <begin position="1"/>
        <end position="23"/>
    </location>
</feature>
<reference evidence="2 3" key="1">
    <citation type="submission" date="2020-07" db="EMBL/GenBank/DDBJ databases">
        <title>Sequencing the genomes of 1000 actinobacteria strains.</title>
        <authorList>
            <person name="Klenk H.-P."/>
        </authorList>
    </citation>
    <scope>NUCLEOTIDE SEQUENCE [LARGE SCALE GENOMIC DNA]</scope>
    <source>
        <strain evidence="2 3">DSM 15131</strain>
    </source>
</reference>
<dbReference type="RefSeq" id="WP_179650620.1">
    <property type="nucleotide sequence ID" value="NZ_JACBZM010000001.1"/>
</dbReference>
<comment type="caution">
    <text evidence="2">The sequence shown here is derived from an EMBL/GenBank/DDBJ whole genome shotgun (WGS) entry which is preliminary data.</text>
</comment>
<proteinExistence type="predicted"/>
<gene>
    <name evidence="2" type="ORF">BJ993_003816</name>
</gene>
<evidence type="ECO:0000313" key="3">
    <source>
        <dbReference type="Proteomes" id="UP000562045"/>
    </source>
</evidence>
<dbReference type="AlphaFoldDB" id="A0A7Y9ZNC0"/>
<organism evidence="2 3">
    <name type="scientific">Nocardioides aromaticivorans</name>
    <dbReference type="NCBI Taxonomy" id="200618"/>
    <lineage>
        <taxon>Bacteria</taxon>
        <taxon>Bacillati</taxon>
        <taxon>Actinomycetota</taxon>
        <taxon>Actinomycetes</taxon>
        <taxon>Propionibacteriales</taxon>
        <taxon>Nocardioidaceae</taxon>
        <taxon>Nocardioides</taxon>
    </lineage>
</organism>
<keyword evidence="1" id="KW-0732">Signal</keyword>